<evidence type="ECO:0000313" key="1">
    <source>
        <dbReference type="EMBL" id="KAI4319334.1"/>
    </source>
</evidence>
<gene>
    <name evidence="1" type="ORF">MLD38_032942</name>
</gene>
<dbReference type="EMBL" id="CM042889">
    <property type="protein sequence ID" value="KAI4319334.1"/>
    <property type="molecule type" value="Genomic_DNA"/>
</dbReference>
<name>A0ACB9M4W8_9MYRT</name>
<evidence type="ECO:0000313" key="2">
    <source>
        <dbReference type="Proteomes" id="UP001057402"/>
    </source>
</evidence>
<accession>A0ACB9M4W8</accession>
<organism evidence="1 2">
    <name type="scientific">Melastoma candidum</name>
    <dbReference type="NCBI Taxonomy" id="119954"/>
    <lineage>
        <taxon>Eukaryota</taxon>
        <taxon>Viridiplantae</taxon>
        <taxon>Streptophyta</taxon>
        <taxon>Embryophyta</taxon>
        <taxon>Tracheophyta</taxon>
        <taxon>Spermatophyta</taxon>
        <taxon>Magnoliopsida</taxon>
        <taxon>eudicotyledons</taxon>
        <taxon>Gunneridae</taxon>
        <taxon>Pentapetalae</taxon>
        <taxon>rosids</taxon>
        <taxon>malvids</taxon>
        <taxon>Myrtales</taxon>
        <taxon>Melastomataceae</taxon>
        <taxon>Melastomatoideae</taxon>
        <taxon>Melastomateae</taxon>
        <taxon>Melastoma</taxon>
    </lineage>
</organism>
<sequence>MERYQRVEKAKVDLPISENEIRITSQGLIRNYISYSSSLLQERHVREIVLKAMGQAISKTVAIAEIIKKRMPRLHQDTAISSVSVTDVWEPIEEGLVPVEMTRHVSMISITLSFRELNKDSPGYQPPLQSDHAKPHYRYPQQQPRQANAVYNSVDEDSYGRGRGRGRGPGRSWGRGGYGNYQGGNYQGGNYQDGAIIEVEDMIKGEAIIEVEGMIKGEAIIEVEDMIKGEAIIEVEDMIKGEATIEVEGMIKGEEIIKVDTIKTMADIQITDAAVDGAGTGATVVQGMRGAEVEVVEAMAVAGSAGGLGVAMAVATKQSVGAVL</sequence>
<proteinExistence type="predicted"/>
<protein>
    <submittedName>
        <fullName evidence="1">Uncharacterized protein</fullName>
    </submittedName>
</protein>
<comment type="caution">
    <text evidence="1">The sequence shown here is derived from an EMBL/GenBank/DDBJ whole genome shotgun (WGS) entry which is preliminary data.</text>
</comment>
<reference evidence="2" key="1">
    <citation type="journal article" date="2023" name="Front. Plant Sci.">
        <title>Chromosomal-level genome assembly of Melastoma candidum provides insights into trichome evolution.</title>
        <authorList>
            <person name="Zhong Y."/>
            <person name="Wu W."/>
            <person name="Sun C."/>
            <person name="Zou P."/>
            <person name="Liu Y."/>
            <person name="Dai S."/>
            <person name="Zhou R."/>
        </authorList>
    </citation>
    <scope>NUCLEOTIDE SEQUENCE [LARGE SCALE GENOMIC DNA]</scope>
</reference>
<keyword evidence="2" id="KW-1185">Reference proteome</keyword>
<dbReference type="Proteomes" id="UP001057402">
    <property type="component" value="Chromosome 10"/>
</dbReference>